<accession>A0A0F9GWT3</accession>
<proteinExistence type="predicted"/>
<dbReference type="AlphaFoldDB" id="A0A0F9GWT3"/>
<dbReference type="EMBL" id="LAZR01016725">
    <property type="protein sequence ID" value="KKM03255.1"/>
    <property type="molecule type" value="Genomic_DNA"/>
</dbReference>
<protein>
    <submittedName>
        <fullName evidence="2">Uncharacterized protein</fullName>
    </submittedName>
</protein>
<comment type="caution">
    <text evidence="2">The sequence shown here is derived from an EMBL/GenBank/DDBJ whole genome shotgun (WGS) entry which is preliminary data.</text>
</comment>
<evidence type="ECO:0000256" key="1">
    <source>
        <dbReference type="SAM" id="MobiDB-lite"/>
    </source>
</evidence>
<reference evidence="2" key="1">
    <citation type="journal article" date="2015" name="Nature">
        <title>Complex archaea that bridge the gap between prokaryotes and eukaryotes.</title>
        <authorList>
            <person name="Spang A."/>
            <person name="Saw J.H."/>
            <person name="Jorgensen S.L."/>
            <person name="Zaremba-Niedzwiedzka K."/>
            <person name="Martijn J."/>
            <person name="Lind A.E."/>
            <person name="van Eijk R."/>
            <person name="Schleper C."/>
            <person name="Guy L."/>
            <person name="Ettema T.J."/>
        </authorList>
    </citation>
    <scope>NUCLEOTIDE SEQUENCE</scope>
</reference>
<organism evidence="2">
    <name type="scientific">marine sediment metagenome</name>
    <dbReference type="NCBI Taxonomy" id="412755"/>
    <lineage>
        <taxon>unclassified sequences</taxon>
        <taxon>metagenomes</taxon>
        <taxon>ecological metagenomes</taxon>
    </lineage>
</organism>
<sequence>MYALVSVLLLVGLTSFSLAFSSGGGGPFTEAPPQPAGSGSGPAPHYTLAQWADTLGFWRFGNLNPQNSTYQEGEGVPFMLRIENAVPGTTYTFGIRYDCVQRSVNGYDFLSSYDRDRGVTPALHEDGPGTSSWDAALVVPDDPSIIFDNNESDRKFKLWGGSFASDRAFTRRPLPPNESYLQREAKNSSTNRLNVSGSSK</sequence>
<evidence type="ECO:0000313" key="2">
    <source>
        <dbReference type="EMBL" id="KKM03255.1"/>
    </source>
</evidence>
<feature type="compositionally biased region" description="Polar residues" evidence="1">
    <location>
        <begin position="187"/>
        <end position="200"/>
    </location>
</feature>
<feature type="region of interest" description="Disordered" evidence="1">
    <location>
        <begin position="170"/>
        <end position="200"/>
    </location>
</feature>
<name>A0A0F9GWT3_9ZZZZ</name>
<gene>
    <name evidence="2" type="ORF">LCGC14_1776250</name>
</gene>